<proteinExistence type="predicted"/>
<protein>
    <submittedName>
        <fullName evidence="1">Uncharacterized protein</fullName>
    </submittedName>
</protein>
<evidence type="ECO:0000313" key="2">
    <source>
        <dbReference type="Proteomes" id="UP000020218"/>
    </source>
</evidence>
<organism evidence="1 2">
    <name type="scientific">Candidatus Accumulibacter adjunctus</name>
    <dbReference type="NCBI Taxonomy" id="1454001"/>
    <lineage>
        <taxon>Bacteria</taxon>
        <taxon>Pseudomonadati</taxon>
        <taxon>Pseudomonadota</taxon>
        <taxon>Betaproteobacteria</taxon>
        <taxon>Candidatus Accumulibacter</taxon>
    </lineage>
</organism>
<keyword evidence="2" id="KW-1185">Reference proteome</keyword>
<dbReference type="STRING" id="1454001.AW08_03676"/>
<reference evidence="1" key="1">
    <citation type="submission" date="2014-02" db="EMBL/GenBank/DDBJ databases">
        <title>Expanding our view of genomic diversity in Candidatus Accumulibacter clades.</title>
        <authorList>
            <person name="Skennerton C.T."/>
            <person name="Barr J.J."/>
            <person name="Slater F.R."/>
            <person name="Bond P.L."/>
            <person name="Tyson G.W."/>
        </authorList>
    </citation>
    <scope>NUCLEOTIDE SEQUENCE [LARGE SCALE GENOMIC DNA]</scope>
</reference>
<sequence>MSARGLSCGYAVPFSIELPNGIGFNRGGDVEIAFEFARIDRFSAHRLGTLLALFSRLAATGALGGKSIQPARSGFEFKGFALQGLRCSLATFAHVAIDDAALIVLVNLLVGARRRLAVSTMRLNTHIALCRELIVQSEDVAATYPEPFEPLPFPVEDEGPETDALLFDIEFMVRPTAETIATLNSQFDVWALAVRNGAYALAPYPPEESHVESYADGFATIACRAERAYHKLRAADGAVAAALNILAAHHWRVAPIASLRLA</sequence>
<gene>
    <name evidence="1" type="ORF">AW08_03676</name>
</gene>
<dbReference type="AlphaFoldDB" id="A0A011NIX0"/>
<evidence type="ECO:0000313" key="1">
    <source>
        <dbReference type="EMBL" id="EXI64487.1"/>
    </source>
</evidence>
<name>A0A011NIX0_9PROT</name>
<accession>A0A011NIX0</accession>
<comment type="caution">
    <text evidence="1">The sequence shown here is derived from an EMBL/GenBank/DDBJ whole genome shotgun (WGS) entry which is preliminary data.</text>
</comment>
<dbReference type="Proteomes" id="UP000020218">
    <property type="component" value="Unassembled WGS sequence"/>
</dbReference>
<dbReference type="EMBL" id="JFAX01000034">
    <property type="protein sequence ID" value="EXI64487.1"/>
    <property type="molecule type" value="Genomic_DNA"/>
</dbReference>